<sequence>MIALRELTKRYDGRPAVDGLTFDVPPGRVTGFLGPNGAGKSTTMRMILGLDRPDRGTALINGKRYKDLKFPLHEVGGLLEANGVHPGRSGRAHLVAMAKSNGIAPGRVDAVLATVGLGDKAGKRAGTYSLGMMQRLGIAGVLLGDPGVLLLDEPVNGLDPDGVRWIRELMRSLAREGRTVFVSSHLMSEMQQTADRLIVINKGRLIADASVEELVGTATVTVRGPDLSELRRHLAPTVGVTGNGSGLVLTGVTAAEVGDLAHTLGVRLHELSPGRASLEEAYMELVR</sequence>
<comment type="similarity">
    <text evidence="1">Belongs to the ABC transporter superfamily.</text>
</comment>
<proteinExistence type="inferred from homology"/>
<gene>
    <name evidence="6" type="ORF">Voc01_037320</name>
</gene>
<evidence type="ECO:0000256" key="1">
    <source>
        <dbReference type="ARBA" id="ARBA00005417"/>
    </source>
</evidence>
<dbReference type="RefSeq" id="WP_203928752.1">
    <property type="nucleotide sequence ID" value="NZ_BOPH01000049.1"/>
</dbReference>
<dbReference type="GO" id="GO:0005524">
    <property type="term" value="F:ATP binding"/>
    <property type="evidence" value="ECO:0007669"/>
    <property type="project" value="UniProtKB-KW"/>
</dbReference>
<comment type="caution">
    <text evidence="6">The sequence shown here is derived from an EMBL/GenBank/DDBJ whole genome shotgun (WGS) entry which is preliminary data.</text>
</comment>
<name>A0A8J4EAY7_9ACTN</name>
<evidence type="ECO:0000313" key="6">
    <source>
        <dbReference type="EMBL" id="GIJ68815.1"/>
    </source>
</evidence>
<evidence type="ECO:0000256" key="2">
    <source>
        <dbReference type="ARBA" id="ARBA00022448"/>
    </source>
</evidence>
<dbReference type="Proteomes" id="UP000635606">
    <property type="component" value="Unassembled WGS sequence"/>
</dbReference>
<keyword evidence="2" id="KW-0813">Transport</keyword>
<dbReference type="InterPro" id="IPR017871">
    <property type="entry name" value="ABC_transporter-like_CS"/>
</dbReference>
<dbReference type="GO" id="GO:0016887">
    <property type="term" value="F:ATP hydrolysis activity"/>
    <property type="evidence" value="ECO:0007669"/>
    <property type="project" value="InterPro"/>
</dbReference>
<evidence type="ECO:0000256" key="3">
    <source>
        <dbReference type="ARBA" id="ARBA00022741"/>
    </source>
</evidence>
<reference evidence="6" key="1">
    <citation type="submission" date="2021-01" db="EMBL/GenBank/DDBJ databases">
        <title>Whole genome shotgun sequence of Virgisporangium ochraceum NBRC 16418.</title>
        <authorList>
            <person name="Komaki H."/>
            <person name="Tamura T."/>
        </authorList>
    </citation>
    <scope>NUCLEOTIDE SEQUENCE</scope>
    <source>
        <strain evidence="6">NBRC 16418</strain>
    </source>
</reference>
<dbReference type="InterPro" id="IPR003593">
    <property type="entry name" value="AAA+_ATPase"/>
</dbReference>
<accession>A0A8J4EAY7</accession>
<dbReference type="AlphaFoldDB" id="A0A8J4EAY7"/>
<dbReference type="Pfam" id="PF00005">
    <property type="entry name" value="ABC_tran"/>
    <property type="match status" value="1"/>
</dbReference>
<dbReference type="SMART" id="SM00382">
    <property type="entry name" value="AAA"/>
    <property type="match status" value="1"/>
</dbReference>
<keyword evidence="3" id="KW-0547">Nucleotide-binding</keyword>
<keyword evidence="4 6" id="KW-0067">ATP-binding</keyword>
<feature type="domain" description="ABC transporter" evidence="5">
    <location>
        <begin position="2"/>
        <end position="227"/>
    </location>
</feature>
<evidence type="ECO:0000313" key="7">
    <source>
        <dbReference type="Proteomes" id="UP000635606"/>
    </source>
</evidence>
<dbReference type="InterPro" id="IPR003439">
    <property type="entry name" value="ABC_transporter-like_ATP-bd"/>
</dbReference>
<dbReference type="InterPro" id="IPR027417">
    <property type="entry name" value="P-loop_NTPase"/>
</dbReference>
<dbReference type="SUPFAM" id="SSF52540">
    <property type="entry name" value="P-loop containing nucleoside triphosphate hydrolases"/>
    <property type="match status" value="1"/>
</dbReference>
<evidence type="ECO:0000259" key="5">
    <source>
        <dbReference type="PROSITE" id="PS50893"/>
    </source>
</evidence>
<dbReference type="PROSITE" id="PS50893">
    <property type="entry name" value="ABC_TRANSPORTER_2"/>
    <property type="match status" value="1"/>
</dbReference>
<dbReference type="PANTHER" id="PTHR43335">
    <property type="entry name" value="ABC TRANSPORTER, ATP-BINDING PROTEIN"/>
    <property type="match status" value="1"/>
</dbReference>
<dbReference type="PROSITE" id="PS00211">
    <property type="entry name" value="ABC_TRANSPORTER_1"/>
    <property type="match status" value="1"/>
</dbReference>
<dbReference type="PANTHER" id="PTHR43335:SF4">
    <property type="entry name" value="ABC TRANSPORTER, ATP-BINDING PROTEIN"/>
    <property type="match status" value="1"/>
</dbReference>
<dbReference type="Gene3D" id="3.40.50.300">
    <property type="entry name" value="P-loop containing nucleotide triphosphate hydrolases"/>
    <property type="match status" value="1"/>
</dbReference>
<dbReference type="EMBL" id="BOPH01000049">
    <property type="protein sequence ID" value="GIJ68815.1"/>
    <property type="molecule type" value="Genomic_DNA"/>
</dbReference>
<organism evidence="6 7">
    <name type="scientific">Virgisporangium ochraceum</name>
    <dbReference type="NCBI Taxonomy" id="65505"/>
    <lineage>
        <taxon>Bacteria</taxon>
        <taxon>Bacillati</taxon>
        <taxon>Actinomycetota</taxon>
        <taxon>Actinomycetes</taxon>
        <taxon>Micromonosporales</taxon>
        <taxon>Micromonosporaceae</taxon>
        <taxon>Virgisporangium</taxon>
    </lineage>
</organism>
<protein>
    <submittedName>
        <fullName evidence="6">Multidrug ABC transporter ATP-binding protein</fullName>
    </submittedName>
</protein>
<evidence type="ECO:0000256" key="4">
    <source>
        <dbReference type="ARBA" id="ARBA00022840"/>
    </source>
</evidence>
<keyword evidence="7" id="KW-1185">Reference proteome</keyword>